<dbReference type="RefSeq" id="WP_206476483.1">
    <property type="nucleotide sequence ID" value="NZ_JAJVKR010000001.1"/>
</dbReference>
<dbReference type="Gene3D" id="3.40.50.720">
    <property type="entry name" value="NAD(P)-binding Rossmann-like Domain"/>
    <property type="match status" value="1"/>
</dbReference>
<feature type="domain" description="Tetrapyrrole methylase" evidence="6">
    <location>
        <begin position="174"/>
        <end position="380"/>
    </location>
</feature>
<evidence type="ECO:0000313" key="7">
    <source>
        <dbReference type="EMBL" id="MEW1973739.1"/>
    </source>
</evidence>
<dbReference type="InterPro" id="IPR000878">
    <property type="entry name" value="4pyrrol_Mease"/>
</dbReference>
<dbReference type="InterPro" id="IPR035996">
    <property type="entry name" value="4pyrrol_Methylase_sf"/>
</dbReference>
<gene>
    <name evidence="7" type="primary">cobA</name>
    <name evidence="7" type="ORF">AB0301_01465</name>
</gene>
<evidence type="ECO:0000313" key="8">
    <source>
        <dbReference type="Proteomes" id="UP001553715"/>
    </source>
</evidence>
<name>A0ABV3LCW0_9MICO</name>
<dbReference type="InterPro" id="IPR050161">
    <property type="entry name" value="Siro_Cobalamin_biosynth"/>
</dbReference>
<dbReference type="Pfam" id="PF00590">
    <property type="entry name" value="TP_methylase"/>
    <property type="match status" value="1"/>
</dbReference>
<dbReference type="PIRSF" id="PIRSF036426">
    <property type="entry name" value="Sirohaem_synth"/>
    <property type="match status" value="1"/>
</dbReference>
<dbReference type="Gene3D" id="3.30.950.10">
    <property type="entry name" value="Methyltransferase, Cobalt-precorrin-4 Transmethylase, Domain 2"/>
    <property type="match status" value="1"/>
</dbReference>
<dbReference type="PANTHER" id="PTHR45790">
    <property type="entry name" value="SIROHEME SYNTHASE-RELATED"/>
    <property type="match status" value="1"/>
</dbReference>
<keyword evidence="3 7" id="KW-0808">Transferase</keyword>
<evidence type="ECO:0000256" key="3">
    <source>
        <dbReference type="ARBA" id="ARBA00022679"/>
    </source>
</evidence>
<dbReference type="PANTHER" id="PTHR45790:SF3">
    <property type="entry name" value="S-ADENOSYL-L-METHIONINE-DEPENDENT UROPORPHYRINOGEN III METHYLTRANSFERASE, CHLOROPLASTIC"/>
    <property type="match status" value="1"/>
</dbReference>
<evidence type="ECO:0000256" key="2">
    <source>
        <dbReference type="ARBA" id="ARBA00022603"/>
    </source>
</evidence>
<evidence type="ECO:0000259" key="6">
    <source>
        <dbReference type="Pfam" id="PF00590"/>
    </source>
</evidence>
<keyword evidence="5" id="KW-0627">Porphyrin biosynthesis</keyword>
<dbReference type="GO" id="GO:0032259">
    <property type="term" value="P:methylation"/>
    <property type="evidence" value="ECO:0007669"/>
    <property type="project" value="UniProtKB-KW"/>
</dbReference>
<dbReference type="GO" id="GO:0004851">
    <property type="term" value="F:uroporphyrin-III C-methyltransferase activity"/>
    <property type="evidence" value="ECO:0007669"/>
    <property type="project" value="UniProtKB-EC"/>
</dbReference>
<reference evidence="7 8" key="1">
    <citation type="submission" date="2024-06" db="EMBL/GenBank/DDBJ databases">
        <title>The Natural Products Discovery Center: Release of the First 8490 Sequenced Strains for Exploring Actinobacteria Biosynthetic Diversity.</title>
        <authorList>
            <person name="Kalkreuter E."/>
            <person name="Kautsar S.A."/>
            <person name="Yang D."/>
            <person name="Bader C.D."/>
            <person name="Teijaro C.N."/>
            <person name="Fluegel L."/>
            <person name="Davis C.M."/>
            <person name="Simpson J.R."/>
            <person name="Lauterbach L."/>
            <person name="Steele A.D."/>
            <person name="Gui C."/>
            <person name="Meng S."/>
            <person name="Li G."/>
            <person name="Viehrig K."/>
            <person name="Ye F."/>
            <person name="Su P."/>
            <person name="Kiefer A.F."/>
            <person name="Nichols A."/>
            <person name="Cepeda A.J."/>
            <person name="Yan W."/>
            <person name="Fan B."/>
            <person name="Jiang Y."/>
            <person name="Adhikari A."/>
            <person name="Zheng C.-J."/>
            <person name="Schuster L."/>
            <person name="Cowan T.M."/>
            <person name="Smanski M.J."/>
            <person name="Chevrette M.G."/>
            <person name="De Carvalho L.P.S."/>
            <person name="Shen B."/>
        </authorList>
    </citation>
    <scope>NUCLEOTIDE SEQUENCE [LARGE SCALE GENOMIC DNA]</scope>
    <source>
        <strain evidence="7 8">NPDC077434</strain>
    </source>
</reference>
<evidence type="ECO:0000256" key="4">
    <source>
        <dbReference type="ARBA" id="ARBA00022691"/>
    </source>
</evidence>
<sequence length="418" mass="43702">MTTMLGLSLTGRRVVLVGGGAVSARRLGRFLADGALVRIVAPALAPQMHALVASHREQAGADEVEWVPRRFIAEDLDEAWLAHCATGDVTVDREVAALCEQRRIFCINASDGAHGSARMTAQATSGDVVVGVSSEVGVDPRRAAGVRNAIEGMLESGRLPLRRRRTGGTGRVDLVGGGPGPIDLMTVRARRLLAEADVVIADRLGPTDAVIAELDPEVLVIDVGKRPHHHPVPQDEINALLVEHAAAGKRVVRLKGGDPFVYGRGGEEVIACQQAGIPVEVTPGVSSALSVPQAAGIPVTHRGTASALHVVNGQGDVSATTLHSLADPEVTTAMLMGVAALPEVVRTALDHGISDELPVAIIENGHTPRQRTTRSTLGDVVARAAAVGVQNPAVIVFGDVARAGLLMPESVRTRESHR</sequence>
<dbReference type="InterPro" id="IPR012409">
    <property type="entry name" value="Sirohaem_synth"/>
</dbReference>
<proteinExistence type="predicted"/>
<protein>
    <recommendedName>
        <fullName evidence="1">uroporphyrinogen-III C-methyltransferase</fullName>
        <ecNumber evidence="1">2.1.1.107</ecNumber>
    </recommendedName>
</protein>
<accession>A0ABV3LCW0</accession>
<dbReference type="InterPro" id="IPR006366">
    <property type="entry name" value="CobA/CysG_C"/>
</dbReference>
<dbReference type="Gene3D" id="3.40.1010.10">
    <property type="entry name" value="Cobalt-precorrin-4 Transmethylase, Domain 1"/>
    <property type="match status" value="1"/>
</dbReference>
<dbReference type="InterPro" id="IPR014777">
    <property type="entry name" value="4pyrrole_Mease_sub1"/>
</dbReference>
<dbReference type="Proteomes" id="UP001553715">
    <property type="component" value="Unassembled WGS sequence"/>
</dbReference>
<dbReference type="SUPFAM" id="SSF53790">
    <property type="entry name" value="Tetrapyrrole methylase"/>
    <property type="match status" value="1"/>
</dbReference>
<dbReference type="InterPro" id="IPR014776">
    <property type="entry name" value="4pyrrole_Mease_sub2"/>
</dbReference>
<evidence type="ECO:0000256" key="1">
    <source>
        <dbReference type="ARBA" id="ARBA00012162"/>
    </source>
</evidence>
<dbReference type="EMBL" id="JBFBMH010000001">
    <property type="protein sequence ID" value="MEW1973739.1"/>
    <property type="molecule type" value="Genomic_DNA"/>
</dbReference>
<dbReference type="InterPro" id="IPR036291">
    <property type="entry name" value="NAD(P)-bd_dom_sf"/>
</dbReference>
<dbReference type="SUPFAM" id="SSF51735">
    <property type="entry name" value="NAD(P)-binding Rossmann-fold domains"/>
    <property type="match status" value="1"/>
</dbReference>
<keyword evidence="8" id="KW-1185">Reference proteome</keyword>
<dbReference type="CDD" id="cd11642">
    <property type="entry name" value="SUMT"/>
    <property type="match status" value="1"/>
</dbReference>
<evidence type="ECO:0000256" key="5">
    <source>
        <dbReference type="ARBA" id="ARBA00023244"/>
    </source>
</evidence>
<dbReference type="EC" id="2.1.1.107" evidence="1"/>
<dbReference type="NCBIfam" id="TIGR01469">
    <property type="entry name" value="cobA_cysG_Cterm"/>
    <property type="match status" value="1"/>
</dbReference>
<comment type="caution">
    <text evidence="7">The sequence shown here is derived from an EMBL/GenBank/DDBJ whole genome shotgun (WGS) entry which is preliminary data.</text>
</comment>
<dbReference type="NCBIfam" id="NF004790">
    <property type="entry name" value="PRK06136.1"/>
    <property type="match status" value="1"/>
</dbReference>
<dbReference type="Pfam" id="PF13241">
    <property type="entry name" value="NAD_binding_7"/>
    <property type="match status" value="1"/>
</dbReference>
<keyword evidence="2 7" id="KW-0489">Methyltransferase</keyword>
<organism evidence="7 8">
    <name type="scientific">Microbacterium profundi</name>
    <dbReference type="NCBI Taxonomy" id="450380"/>
    <lineage>
        <taxon>Bacteria</taxon>
        <taxon>Bacillati</taxon>
        <taxon>Actinomycetota</taxon>
        <taxon>Actinomycetes</taxon>
        <taxon>Micrococcales</taxon>
        <taxon>Microbacteriaceae</taxon>
        <taxon>Microbacterium</taxon>
    </lineage>
</organism>
<keyword evidence="4" id="KW-0949">S-adenosyl-L-methionine</keyword>